<dbReference type="InterPro" id="IPR058660">
    <property type="entry name" value="WHD_DnaB"/>
</dbReference>
<feature type="domain" description="DnaB/C C-terminal" evidence="3">
    <location>
        <begin position="326"/>
        <end position="387"/>
    </location>
</feature>
<dbReference type="EMBL" id="JXLU01000147">
    <property type="protein sequence ID" value="KIO70085.1"/>
    <property type="molecule type" value="Genomic_DNA"/>
</dbReference>
<dbReference type="AlphaFoldDB" id="A0ABD4A1P4"/>
<accession>A0ABD4A1P4</accession>
<reference evidence="5 6" key="1">
    <citation type="submission" date="2015-01" db="EMBL/GenBank/DDBJ databases">
        <title>Draft Genome Sequences of Four Bacillus thermoamylovorans Strains, Isolated From Food Products.</title>
        <authorList>
            <person name="Krawcyk A.O."/>
            <person name="Berendsen E.M."/>
            <person name="Eijlander R.T."/>
            <person name="de Jong A."/>
            <person name="Wells-Bennik M."/>
            <person name="Kuipers O.P."/>
        </authorList>
    </citation>
    <scope>NUCLEOTIDE SEQUENCE [LARGE SCALE GENOMIC DNA]</scope>
    <source>
        <strain evidence="5 6">B4167</strain>
    </source>
</reference>
<comment type="caution">
    <text evidence="5">The sequence shown here is derived from an EMBL/GenBank/DDBJ whole genome shotgun (WGS) entry which is preliminary data.</text>
</comment>
<dbReference type="RefSeq" id="WP_041903839.1">
    <property type="nucleotide sequence ID" value="NZ_CP023704.1"/>
</dbReference>
<sequence length="454" mass="52602">MEPHWKELIPGDQYIVSIEGPLNVDDSKVLTLLYQPLIGPICVSLYMTLLNQIGKSRLQSEPASHYYIMNLLDLNLAEIYNARKKLEAIGLLESFVKKNNDSRSFLYILKPPLSPRQFFTDGLLNIYLYQKIGHDYYQRLKHDFADEAINTDGFEKITQPFQQVFGSTHSFPYEALNAEDDAKALPGKMEAKPVTVAPDFFDFDLFMAGLDEAVVPKTAITKKVKEVILKLAFLYGIDAIQMKNIVMGSLNVDNEVDMETLRKRARDWYKIEHYNSLPKLIDRTQSPIYESDTDVPKTKEDRLVRYLETVSPRQVLTDLSDGSEPAESDLRLIEEIMINQKLNSGVVNVLIQYCMLRTDMKLSKAFVEKIASHWARKKIKTVKEAMALAKDEHRKYIEWQQNKKNKPTSKRKAVRTEKVPDWLENRNDGQEKQNEKVDIELKKSLEERLKKYRK</sequence>
<dbReference type="KEGG" id="bthv:CQJ30_13455"/>
<feature type="compositionally biased region" description="Basic and acidic residues" evidence="2">
    <location>
        <begin position="414"/>
        <end position="436"/>
    </location>
</feature>
<dbReference type="InterPro" id="IPR034829">
    <property type="entry name" value="DnaD-like_sf"/>
</dbReference>
<feature type="region of interest" description="Disordered" evidence="2">
    <location>
        <begin position="401"/>
        <end position="436"/>
    </location>
</feature>
<evidence type="ECO:0000259" key="3">
    <source>
        <dbReference type="Pfam" id="PF07261"/>
    </source>
</evidence>
<evidence type="ECO:0000313" key="6">
    <source>
        <dbReference type="Proteomes" id="UP000032076"/>
    </source>
</evidence>
<organism evidence="5 6">
    <name type="scientific">Caldibacillus thermoamylovorans</name>
    <dbReference type="NCBI Taxonomy" id="35841"/>
    <lineage>
        <taxon>Bacteria</taxon>
        <taxon>Bacillati</taxon>
        <taxon>Bacillota</taxon>
        <taxon>Bacilli</taxon>
        <taxon>Bacillales</taxon>
        <taxon>Bacillaceae</taxon>
        <taxon>Caldibacillus</taxon>
    </lineage>
</organism>
<comment type="similarity">
    <text evidence="1">Belongs to the DnaB/DnaD family.</text>
</comment>
<evidence type="ECO:0000259" key="4">
    <source>
        <dbReference type="Pfam" id="PF25888"/>
    </source>
</evidence>
<evidence type="ECO:0008006" key="7">
    <source>
        <dbReference type="Google" id="ProtNLM"/>
    </source>
</evidence>
<feature type="compositionally biased region" description="Basic residues" evidence="2">
    <location>
        <begin position="403"/>
        <end position="413"/>
    </location>
</feature>
<dbReference type="Pfam" id="PF07261">
    <property type="entry name" value="DnaB_2"/>
    <property type="match status" value="1"/>
</dbReference>
<dbReference type="Pfam" id="PF25888">
    <property type="entry name" value="WHD_DnaB"/>
    <property type="match status" value="1"/>
</dbReference>
<name>A0ABD4A1P4_9BACI</name>
<evidence type="ECO:0000256" key="2">
    <source>
        <dbReference type="SAM" id="MobiDB-lite"/>
    </source>
</evidence>
<evidence type="ECO:0000256" key="1">
    <source>
        <dbReference type="ARBA" id="ARBA00093462"/>
    </source>
</evidence>
<evidence type="ECO:0000313" key="5">
    <source>
        <dbReference type="EMBL" id="KIO70085.1"/>
    </source>
</evidence>
<proteinExistence type="inferred from homology"/>
<gene>
    <name evidence="5" type="ORF">B4167_0775</name>
</gene>
<dbReference type="Proteomes" id="UP000032076">
    <property type="component" value="Unassembled WGS sequence"/>
</dbReference>
<feature type="domain" description="Replicative helicase loading/DNA remodeling protein DnaB N-terminal winged helix" evidence="4">
    <location>
        <begin position="10"/>
        <end position="263"/>
    </location>
</feature>
<protein>
    <recommendedName>
        <fullName evidence="7">Replication initiation and membrane attachment protein</fullName>
    </recommendedName>
</protein>
<dbReference type="Gene3D" id="1.10.10.630">
    <property type="entry name" value="DnaD domain-like"/>
    <property type="match status" value="1"/>
</dbReference>
<dbReference type="InterPro" id="IPR006343">
    <property type="entry name" value="DnaB/C_C"/>
</dbReference>